<feature type="region of interest" description="Disordered" evidence="1">
    <location>
        <begin position="95"/>
        <end position="122"/>
    </location>
</feature>
<organism evidence="2 3">
    <name type="scientific">Porphyra umbilicalis</name>
    <name type="common">Purple laver</name>
    <name type="synonym">Red alga</name>
    <dbReference type="NCBI Taxonomy" id="2786"/>
    <lineage>
        <taxon>Eukaryota</taxon>
        <taxon>Rhodophyta</taxon>
        <taxon>Bangiophyceae</taxon>
        <taxon>Bangiales</taxon>
        <taxon>Bangiaceae</taxon>
        <taxon>Porphyra</taxon>
    </lineage>
</organism>
<feature type="region of interest" description="Disordered" evidence="1">
    <location>
        <begin position="146"/>
        <end position="165"/>
    </location>
</feature>
<dbReference type="AlphaFoldDB" id="A0A1X6NI28"/>
<feature type="compositionally biased region" description="Basic residues" evidence="1">
    <location>
        <begin position="19"/>
        <end position="39"/>
    </location>
</feature>
<sequence length="187" mass="19707">MVCPTHHDKPNGNCSSSKTQRRIPRRVVRRGPHQRRRRRVGDPPAARLEGVNLPVNGGADDAQQRQGRRGHPHPQPGRAMPPRVTVRCAAVGLVTPDRRAEDGDTGEASGARLGTARAGGARGRRAVVPAGAVGRGRRGVGAVDSRIAGHARRGRGGACGAPLSRRRRAGGADAAAEAHDHACRYGR</sequence>
<evidence type="ECO:0000313" key="2">
    <source>
        <dbReference type="EMBL" id="OSX68274.1"/>
    </source>
</evidence>
<dbReference type="Proteomes" id="UP000218209">
    <property type="component" value="Unassembled WGS sequence"/>
</dbReference>
<name>A0A1X6NI28_PORUM</name>
<evidence type="ECO:0000313" key="3">
    <source>
        <dbReference type="Proteomes" id="UP000218209"/>
    </source>
</evidence>
<reference evidence="2 3" key="1">
    <citation type="submission" date="2017-03" db="EMBL/GenBank/DDBJ databases">
        <title>WGS assembly of Porphyra umbilicalis.</title>
        <authorList>
            <person name="Brawley S.H."/>
            <person name="Blouin N.A."/>
            <person name="Ficko-Blean E."/>
            <person name="Wheeler G.L."/>
            <person name="Lohr M."/>
            <person name="Goodson H.V."/>
            <person name="Jenkins J.W."/>
            <person name="Blaby-Haas C.E."/>
            <person name="Helliwell K.E."/>
            <person name="Chan C."/>
            <person name="Marriage T."/>
            <person name="Bhattacharya D."/>
            <person name="Klein A.S."/>
            <person name="Badis Y."/>
            <person name="Brodie J."/>
            <person name="Cao Y."/>
            <person name="Collen J."/>
            <person name="Dittami S.M."/>
            <person name="Gachon C.M."/>
            <person name="Green B.R."/>
            <person name="Karpowicz S."/>
            <person name="Kim J.W."/>
            <person name="Kudahl U."/>
            <person name="Lin S."/>
            <person name="Michel G."/>
            <person name="Mittag M."/>
            <person name="Olson B.J."/>
            <person name="Pangilinan J."/>
            <person name="Peng Y."/>
            <person name="Qiu H."/>
            <person name="Shu S."/>
            <person name="Singer J.T."/>
            <person name="Smith A.G."/>
            <person name="Sprecher B.N."/>
            <person name="Wagner V."/>
            <person name="Wang W."/>
            <person name="Wang Z.-Y."/>
            <person name="Yan J."/>
            <person name="Yarish C."/>
            <person name="Zoeuner-Riek S."/>
            <person name="Zhuang Y."/>
            <person name="Zou Y."/>
            <person name="Lindquist E.A."/>
            <person name="Grimwood J."/>
            <person name="Barry K."/>
            <person name="Rokhsar D.S."/>
            <person name="Schmutz J."/>
            <person name="Stiller J.W."/>
            <person name="Grossman A.R."/>
            <person name="Prochnik S.E."/>
        </authorList>
    </citation>
    <scope>NUCLEOTIDE SEQUENCE [LARGE SCALE GENOMIC DNA]</scope>
    <source>
        <strain evidence="2">4086291</strain>
    </source>
</reference>
<gene>
    <name evidence="2" type="ORF">BU14_3103s0001</name>
</gene>
<proteinExistence type="predicted"/>
<feature type="compositionally biased region" description="Basic and acidic residues" evidence="1">
    <location>
        <begin position="1"/>
        <end position="10"/>
    </location>
</feature>
<feature type="compositionally biased region" description="Low complexity" evidence="1">
    <location>
        <begin position="110"/>
        <end position="119"/>
    </location>
</feature>
<feature type="region of interest" description="Disordered" evidence="1">
    <location>
        <begin position="1"/>
        <end position="83"/>
    </location>
</feature>
<accession>A0A1X6NI28</accession>
<dbReference type="EMBL" id="KV920809">
    <property type="protein sequence ID" value="OSX68274.1"/>
    <property type="molecule type" value="Genomic_DNA"/>
</dbReference>
<evidence type="ECO:0000256" key="1">
    <source>
        <dbReference type="SAM" id="MobiDB-lite"/>
    </source>
</evidence>
<keyword evidence="3" id="KW-1185">Reference proteome</keyword>
<protein>
    <submittedName>
        <fullName evidence="2">Uncharacterized protein</fullName>
    </submittedName>
</protein>